<keyword evidence="4" id="KW-1185">Reference proteome</keyword>
<reference evidence="3" key="1">
    <citation type="submission" date="2022-10" db="EMBL/GenBank/DDBJ databases">
        <title>Tapping the CABI collections for fungal endophytes: first genome assemblies for Collariella, Neodidymelliopsis, Ascochyta clinopodiicola, Didymella pomorum, Didymosphaeria variabile, Neocosmospora piperis and Neocucurbitaria cava.</title>
        <authorList>
            <person name="Hill R."/>
        </authorList>
    </citation>
    <scope>NUCLEOTIDE SEQUENCE</scope>
    <source>
        <strain evidence="3">IMI 356815</strain>
    </source>
</reference>
<dbReference type="RefSeq" id="XP_056069731.1">
    <property type="nucleotide sequence ID" value="XM_056215484.1"/>
</dbReference>
<comment type="caution">
    <text evidence="3">The sequence shown here is derived from an EMBL/GenBank/DDBJ whole genome shotgun (WGS) entry which is preliminary data.</text>
</comment>
<evidence type="ECO:0000256" key="1">
    <source>
        <dbReference type="SAM" id="Coils"/>
    </source>
</evidence>
<proteinExistence type="predicted"/>
<dbReference type="AlphaFoldDB" id="A0A9W8XHL8"/>
<dbReference type="EMBL" id="JAPEUX010000005">
    <property type="protein sequence ID" value="KAJ4351375.1"/>
    <property type="molecule type" value="Genomic_DNA"/>
</dbReference>
<evidence type="ECO:0000313" key="3">
    <source>
        <dbReference type="EMBL" id="KAJ4351375.1"/>
    </source>
</evidence>
<name>A0A9W8XHL8_9PLEO</name>
<feature type="region of interest" description="Disordered" evidence="2">
    <location>
        <begin position="121"/>
        <end position="142"/>
    </location>
</feature>
<feature type="coiled-coil region" evidence="1">
    <location>
        <begin position="156"/>
        <end position="190"/>
    </location>
</feature>
<evidence type="ECO:0000256" key="2">
    <source>
        <dbReference type="SAM" id="MobiDB-lite"/>
    </source>
</evidence>
<sequence>MTDTNTSLSGTLQSSLALTWVGYEPDGETSDSIYETPPPEVRRSPSPLLLPRPDKEASRHGSSSAQHPDKDSISHTIEGMFTILQQMQASFASYTSRNSHQEETQEKKNEHISHLAANTRALQENTRLAEKKNGEEDGEVKRLEDADMQMTETEKVQRLEEANARLDGENQALRNEVDLLRRQNKAVRTELRRNVMLQGRRWIGRDLPR</sequence>
<accession>A0A9W8XHL8</accession>
<organism evidence="3 4">
    <name type="scientific">Didymosphaeria variabile</name>
    <dbReference type="NCBI Taxonomy" id="1932322"/>
    <lineage>
        <taxon>Eukaryota</taxon>
        <taxon>Fungi</taxon>
        <taxon>Dikarya</taxon>
        <taxon>Ascomycota</taxon>
        <taxon>Pezizomycotina</taxon>
        <taxon>Dothideomycetes</taxon>
        <taxon>Pleosporomycetidae</taxon>
        <taxon>Pleosporales</taxon>
        <taxon>Massarineae</taxon>
        <taxon>Didymosphaeriaceae</taxon>
        <taxon>Didymosphaeria</taxon>
    </lineage>
</organism>
<evidence type="ECO:0000313" key="4">
    <source>
        <dbReference type="Proteomes" id="UP001140513"/>
    </source>
</evidence>
<protein>
    <submittedName>
        <fullName evidence="3">Uncharacterized protein</fullName>
    </submittedName>
</protein>
<dbReference type="GeneID" id="80910245"/>
<dbReference type="Proteomes" id="UP001140513">
    <property type="component" value="Unassembled WGS sequence"/>
</dbReference>
<gene>
    <name evidence="3" type="ORF">N0V89_006715</name>
</gene>
<dbReference type="OrthoDB" id="10617946at2759"/>
<feature type="region of interest" description="Disordered" evidence="2">
    <location>
        <begin position="26"/>
        <end position="72"/>
    </location>
</feature>
<feature type="compositionally biased region" description="Basic and acidic residues" evidence="2">
    <location>
        <begin position="127"/>
        <end position="142"/>
    </location>
</feature>
<keyword evidence="1" id="KW-0175">Coiled coil</keyword>